<sequence length="160" mass="16933">MTGEASGSAEQGQGGGAPALVSLDEAECLRLISPGGVGRLGYVGRYGPTILPVNYKLHEDTIVFRTAQDSPTDEDLRTGIENAEYKVAFEIDELDPAARSGWSVLIQGSLHHVASEEERASVRASGVEPWAGGPRELYLRIRPTRVTGRRVGEGATSGGA</sequence>
<dbReference type="InterPro" id="IPR024747">
    <property type="entry name" value="Pyridox_Oxase-rel"/>
</dbReference>
<keyword evidence="2" id="KW-1185">Reference proteome</keyword>
<reference evidence="1 2" key="1">
    <citation type="journal article" date="2019" name="Int. J. Syst. Evol. Microbiol.">
        <title>The Global Catalogue of Microorganisms (GCM) 10K type strain sequencing project: providing services to taxonomists for standard genome sequencing and annotation.</title>
        <authorList>
            <consortium name="The Broad Institute Genomics Platform"/>
            <consortium name="The Broad Institute Genome Sequencing Center for Infectious Disease"/>
            <person name="Wu L."/>
            <person name="Ma J."/>
        </authorList>
    </citation>
    <scope>NUCLEOTIDE SEQUENCE [LARGE SCALE GENOMIC DNA]</scope>
    <source>
        <strain evidence="1 2">JCM 3146</strain>
    </source>
</reference>
<gene>
    <name evidence="1" type="ORF">GCM10010151_02870</name>
</gene>
<dbReference type="SUPFAM" id="SSF50475">
    <property type="entry name" value="FMN-binding split barrel"/>
    <property type="match status" value="1"/>
</dbReference>
<evidence type="ECO:0000313" key="1">
    <source>
        <dbReference type="EMBL" id="GAA0316302.1"/>
    </source>
</evidence>
<comment type="caution">
    <text evidence="1">The sequence shown here is derived from an EMBL/GenBank/DDBJ whole genome shotgun (WGS) entry which is preliminary data.</text>
</comment>
<dbReference type="RefSeq" id="WP_252808391.1">
    <property type="nucleotide sequence ID" value="NZ_BAAABM010000003.1"/>
</dbReference>
<dbReference type="InterPro" id="IPR012349">
    <property type="entry name" value="Split_barrel_FMN-bd"/>
</dbReference>
<organism evidence="1 2">
    <name type="scientific">Actinoallomurus spadix</name>
    <dbReference type="NCBI Taxonomy" id="79912"/>
    <lineage>
        <taxon>Bacteria</taxon>
        <taxon>Bacillati</taxon>
        <taxon>Actinomycetota</taxon>
        <taxon>Actinomycetes</taxon>
        <taxon>Streptosporangiales</taxon>
        <taxon>Thermomonosporaceae</taxon>
        <taxon>Actinoallomurus</taxon>
    </lineage>
</organism>
<protein>
    <recommendedName>
        <fullName evidence="3">Pyridoxamine 5'-phosphate oxidase family protein</fullName>
    </recommendedName>
</protein>
<dbReference type="EMBL" id="BAAABM010000003">
    <property type="protein sequence ID" value="GAA0316302.1"/>
    <property type="molecule type" value="Genomic_DNA"/>
</dbReference>
<accession>A0ABN0VT67</accession>
<dbReference type="Gene3D" id="2.30.110.10">
    <property type="entry name" value="Electron Transport, Fmn-binding Protein, Chain A"/>
    <property type="match status" value="1"/>
</dbReference>
<evidence type="ECO:0008006" key="3">
    <source>
        <dbReference type="Google" id="ProtNLM"/>
    </source>
</evidence>
<evidence type="ECO:0000313" key="2">
    <source>
        <dbReference type="Proteomes" id="UP001501822"/>
    </source>
</evidence>
<dbReference type="Proteomes" id="UP001501822">
    <property type="component" value="Unassembled WGS sequence"/>
</dbReference>
<proteinExistence type="predicted"/>
<dbReference type="Pfam" id="PF12900">
    <property type="entry name" value="Pyridox_ox_2"/>
    <property type="match status" value="1"/>
</dbReference>
<name>A0ABN0VT67_9ACTN</name>